<dbReference type="Pfam" id="PF22124">
    <property type="entry name" value="Glyco_hydro_95_cat"/>
    <property type="match status" value="1"/>
</dbReference>
<evidence type="ECO:0000259" key="2">
    <source>
        <dbReference type="Pfam" id="PF22124"/>
    </source>
</evidence>
<organism evidence="3 4">
    <name type="scientific">Paenibacillus sedimenti</name>
    <dbReference type="NCBI Taxonomy" id="2770274"/>
    <lineage>
        <taxon>Bacteria</taxon>
        <taxon>Bacillati</taxon>
        <taxon>Bacillota</taxon>
        <taxon>Bacilli</taxon>
        <taxon>Bacillales</taxon>
        <taxon>Paenibacillaceae</taxon>
        <taxon>Paenibacillus</taxon>
    </lineage>
</organism>
<evidence type="ECO:0000313" key="4">
    <source>
        <dbReference type="Proteomes" id="UP000650466"/>
    </source>
</evidence>
<dbReference type="AlphaFoldDB" id="A0A926QKU0"/>
<name>A0A926QKU0_9BACL</name>
<accession>A0A926QKU0</accession>
<evidence type="ECO:0000313" key="3">
    <source>
        <dbReference type="EMBL" id="MBD0381852.1"/>
    </source>
</evidence>
<dbReference type="InterPro" id="IPR049053">
    <property type="entry name" value="AFCA-like_C"/>
</dbReference>
<keyword evidence="4" id="KW-1185">Reference proteome</keyword>
<feature type="domain" description="Alpha fucosidase A-like C-terminal" evidence="1">
    <location>
        <begin position="165"/>
        <end position="221"/>
    </location>
</feature>
<evidence type="ECO:0000259" key="1">
    <source>
        <dbReference type="Pfam" id="PF21307"/>
    </source>
</evidence>
<dbReference type="InterPro" id="IPR012341">
    <property type="entry name" value="6hp_glycosidase-like_sf"/>
</dbReference>
<dbReference type="GO" id="GO:0004560">
    <property type="term" value="F:alpha-L-fucosidase activity"/>
    <property type="evidence" value="ECO:0007669"/>
    <property type="project" value="TreeGrafter"/>
</dbReference>
<dbReference type="GO" id="GO:0005975">
    <property type="term" value="P:carbohydrate metabolic process"/>
    <property type="evidence" value="ECO:0007669"/>
    <property type="project" value="InterPro"/>
</dbReference>
<dbReference type="Proteomes" id="UP000650466">
    <property type="component" value="Unassembled WGS sequence"/>
</dbReference>
<comment type="caution">
    <text evidence="3">The sequence shown here is derived from an EMBL/GenBank/DDBJ whole genome shotgun (WGS) entry which is preliminary data.</text>
</comment>
<dbReference type="EMBL" id="JACVVD010000005">
    <property type="protein sequence ID" value="MBD0381852.1"/>
    <property type="molecule type" value="Genomic_DNA"/>
</dbReference>
<dbReference type="InterPro" id="IPR008928">
    <property type="entry name" value="6-hairpin_glycosidase_sf"/>
</dbReference>
<sequence length="227" mass="25896">MFTNCIQAAETLGIDDPFRKELEQVRSRLLPYRIGKYGQLQEWFLDFEDQEVHHRHVSHLFGVYPGRQLHQEASLELFEAAQRSLERRGDEGTGWSLAWKLNLWARFGDGNRALHLISNLLRLVHEDKASVAGGGFYPNLFDAHPPFQIDGNFGFTAGVVEILLQSHPGVIRFLPALPEAWDSGMVRGLRARDGFEIQLCWEKCTLASAEIQSKLGRPYRLYGPVEH</sequence>
<dbReference type="InterPro" id="IPR054363">
    <property type="entry name" value="GH95_cat"/>
</dbReference>
<protein>
    <recommendedName>
        <fullName evidence="5">Alpha-L-fucosidase</fullName>
    </recommendedName>
</protein>
<dbReference type="Gene3D" id="1.50.10.10">
    <property type="match status" value="1"/>
</dbReference>
<feature type="domain" description="Glycosyl hydrolase family 95 catalytic" evidence="2">
    <location>
        <begin position="1"/>
        <end position="163"/>
    </location>
</feature>
<dbReference type="PANTHER" id="PTHR31084">
    <property type="entry name" value="ALPHA-L-FUCOSIDASE 2"/>
    <property type="match status" value="1"/>
</dbReference>
<dbReference type="SUPFAM" id="SSF48208">
    <property type="entry name" value="Six-hairpin glycosidases"/>
    <property type="match status" value="1"/>
</dbReference>
<gene>
    <name evidence="3" type="ORF">ICC18_17135</name>
</gene>
<dbReference type="PANTHER" id="PTHR31084:SF0">
    <property type="entry name" value="ALPHA-L-FUCOSIDASE 2"/>
    <property type="match status" value="1"/>
</dbReference>
<reference evidence="3" key="1">
    <citation type="submission" date="2020-09" db="EMBL/GenBank/DDBJ databases">
        <title>Draft Genome Sequence of Paenibacillus sp. WST5.</title>
        <authorList>
            <person name="Bao Z."/>
        </authorList>
    </citation>
    <scope>NUCLEOTIDE SEQUENCE</scope>
    <source>
        <strain evidence="3">WST5</strain>
    </source>
</reference>
<dbReference type="Pfam" id="PF21307">
    <property type="entry name" value="Glyco_hydro_95_C"/>
    <property type="match status" value="1"/>
</dbReference>
<proteinExistence type="predicted"/>
<evidence type="ECO:0008006" key="5">
    <source>
        <dbReference type="Google" id="ProtNLM"/>
    </source>
</evidence>
<dbReference type="RefSeq" id="WP_188175635.1">
    <property type="nucleotide sequence ID" value="NZ_JACVVD010000005.1"/>
</dbReference>